<dbReference type="Pfam" id="PF01282">
    <property type="entry name" value="Ribosomal_S24e"/>
    <property type="match status" value="1"/>
</dbReference>
<protein>
    <recommendedName>
        <fullName evidence="4">30S ribosomal protein S24e</fullName>
    </recommendedName>
</protein>
<name>X1MCQ6_9ZZZZ</name>
<accession>X1MCQ6</accession>
<evidence type="ECO:0008006" key="4">
    <source>
        <dbReference type="Google" id="ProtNLM"/>
    </source>
</evidence>
<dbReference type="InterPro" id="IPR012678">
    <property type="entry name" value="Ribosomal_uL23/eL15/eS24_sf"/>
</dbReference>
<dbReference type="InterPro" id="IPR053709">
    <property type="entry name" value="eRP_eS24_sf"/>
</dbReference>
<keyword evidence="2" id="KW-0687">Ribonucleoprotein</keyword>
<dbReference type="PANTHER" id="PTHR10496">
    <property type="entry name" value="40S RIBOSOMAL PROTEIN S24"/>
    <property type="match status" value="1"/>
</dbReference>
<dbReference type="InterPro" id="IPR001976">
    <property type="entry name" value="Ribosomal_eS24"/>
</dbReference>
<keyword evidence="1" id="KW-0689">Ribosomal protein</keyword>
<evidence type="ECO:0000256" key="2">
    <source>
        <dbReference type="ARBA" id="ARBA00023274"/>
    </source>
</evidence>
<dbReference type="HAMAP" id="MF_00545">
    <property type="entry name" value="Ribosomal_eS24"/>
    <property type="match status" value="1"/>
</dbReference>
<dbReference type="Gene3D" id="3.30.70.3370">
    <property type="match status" value="1"/>
</dbReference>
<dbReference type="GO" id="GO:0005840">
    <property type="term" value="C:ribosome"/>
    <property type="evidence" value="ECO:0007669"/>
    <property type="project" value="UniProtKB-KW"/>
</dbReference>
<reference evidence="3" key="1">
    <citation type="journal article" date="2014" name="Front. Microbiol.">
        <title>High frequency of phylogenetically diverse reductive dehalogenase-homologous genes in deep subseafloor sedimentary metagenomes.</title>
        <authorList>
            <person name="Kawai M."/>
            <person name="Futagami T."/>
            <person name="Toyoda A."/>
            <person name="Takaki Y."/>
            <person name="Nishi S."/>
            <person name="Hori S."/>
            <person name="Arai W."/>
            <person name="Tsubouchi T."/>
            <person name="Morono Y."/>
            <person name="Uchiyama I."/>
            <person name="Ito T."/>
            <person name="Fujiyama A."/>
            <person name="Inagaki F."/>
            <person name="Takami H."/>
        </authorList>
    </citation>
    <scope>NUCLEOTIDE SEQUENCE</scope>
    <source>
        <strain evidence="3">Expedition CK06-06</strain>
    </source>
</reference>
<dbReference type="GO" id="GO:0003735">
    <property type="term" value="F:structural constituent of ribosome"/>
    <property type="evidence" value="ECO:0007669"/>
    <property type="project" value="InterPro"/>
</dbReference>
<dbReference type="GO" id="GO:1990904">
    <property type="term" value="C:ribonucleoprotein complex"/>
    <property type="evidence" value="ECO:0007669"/>
    <property type="project" value="UniProtKB-KW"/>
</dbReference>
<dbReference type="SUPFAM" id="SSF54189">
    <property type="entry name" value="Ribosomal proteins S24e, L23 and L15e"/>
    <property type="match status" value="1"/>
</dbReference>
<organism evidence="3">
    <name type="scientific">marine sediment metagenome</name>
    <dbReference type="NCBI Taxonomy" id="412755"/>
    <lineage>
        <taxon>unclassified sequences</taxon>
        <taxon>metagenomes</taxon>
        <taxon>ecological metagenomes</taxon>
    </lineage>
</organism>
<proteinExistence type="inferred from homology"/>
<dbReference type="AlphaFoldDB" id="X1MCQ6"/>
<dbReference type="EMBL" id="BARV01020627">
    <property type="protein sequence ID" value="GAI29442.1"/>
    <property type="molecule type" value="Genomic_DNA"/>
</dbReference>
<comment type="caution">
    <text evidence="3">The sequence shown here is derived from an EMBL/GenBank/DDBJ whole genome shotgun (WGS) entry which is preliminary data.</text>
</comment>
<dbReference type="GO" id="GO:0006412">
    <property type="term" value="P:translation"/>
    <property type="evidence" value="ECO:0007669"/>
    <property type="project" value="InterPro"/>
</dbReference>
<gene>
    <name evidence="3" type="ORF">S06H3_34373</name>
</gene>
<evidence type="ECO:0000256" key="1">
    <source>
        <dbReference type="ARBA" id="ARBA00022980"/>
    </source>
</evidence>
<evidence type="ECO:0000313" key="3">
    <source>
        <dbReference type="EMBL" id="GAI29442.1"/>
    </source>
</evidence>
<feature type="non-terminal residue" evidence="3">
    <location>
        <position position="1"/>
    </location>
</feature>
<sequence length="101" mass="11531">IVSEKENPLLRRREVHFRVKHEQTGSTPPRLEVRNAIASALKVKVDFVFVKKFKTKTGKHIAVGLANVYDSVDQARLVEPEYIIKRNVPPEKPAETKEGKE</sequence>